<evidence type="ECO:0000313" key="2">
    <source>
        <dbReference type="Proteomes" id="UP000299102"/>
    </source>
</evidence>
<reference evidence="1 2" key="1">
    <citation type="journal article" date="2019" name="Commun. Biol.">
        <title>The bagworm genome reveals a unique fibroin gene that provides high tensile strength.</title>
        <authorList>
            <person name="Kono N."/>
            <person name="Nakamura H."/>
            <person name="Ohtoshi R."/>
            <person name="Tomita M."/>
            <person name="Numata K."/>
            <person name="Arakawa K."/>
        </authorList>
    </citation>
    <scope>NUCLEOTIDE SEQUENCE [LARGE SCALE GENOMIC DNA]</scope>
</reference>
<comment type="caution">
    <text evidence="1">The sequence shown here is derived from an EMBL/GenBank/DDBJ whole genome shotgun (WGS) entry which is preliminary data.</text>
</comment>
<accession>A0A4C1V1L5</accession>
<sequence length="208" mass="22711">MPTSESSSHNLQNDITHKSSSCHSMIVHRTDFQDTSYAEPGIVYDVSRERAIDAPAGIFKHCVSLLRVFQAGCPNHLLPVQQRELIVVAAVFLVKAVCLASSSACSLLAIPVSGPINTYKEDLESPDQEYSQAASLTLLSRESSLERVNAECRGTVWSTQHALRTNLCWTASSIFRTPRFPVAGAQAHEAYITSLTVLSQSLESLTSM</sequence>
<name>A0A4C1V1L5_EUMVA</name>
<gene>
    <name evidence="1" type="ORF">EVAR_80940_1</name>
</gene>
<dbReference type="Proteomes" id="UP000299102">
    <property type="component" value="Unassembled WGS sequence"/>
</dbReference>
<keyword evidence="2" id="KW-1185">Reference proteome</keyword>
<dbReference type="AlphaFoldDB" id="A0A4C1V1L5"/>
<protein>
    <submittedName>
        <fullName evidence="1">Uncharacterized protein</fullName>
    </submittedName>
</protein>
<evidence type="ECO:0000313" key="1">
    <source>
        <dbReference type="EMBL" id="GBP32172.1"/>
    </source>
</evidence>
<dbReference type="EMBL" id="BGZK01000255">
    <property type="protein sequence ID" value="GBP32172.1"/>
    <property type="molecule type" value="Genomic_DNA"/>
</dbReference>
<organism evidence="1 2">
    <name type="scientific">Eumeta variegata</name>
    <name type="common">Bagworm moth</name>
    <name type="synonym">Eumeta japonica</name>
    <dbReference type="NCBI Taxonomy" id="151549"/>
    <lineage>
        <taxon>Eukaryota</taxon>
        <taxon>Metazoa</taxon>
        <taxon>Ecdysozoa</taxon>
        <taxon>Arthropoda</taxon>
        <taxon>Hexapoda</taxon>
        <taxon>Insecta</taxon>
        <taxon>Pterygota</taxon>
        <taxon>Neoptera</taxon>
        <taxon>Endopterygota</taxon>
        <taxon>Lepidoptera</taxon>
        <taxon>Glossata</taxon>
        <taxon>Ditrysia</taxon>
        <taxon>Tineoidea</taxon>
        <taxon>Psychidae</taxon>
        <taxon>Oiketicinae</taxon>
        <taxon>Eumeta</taxon>
    </lineage>
</organism>
<proteinExistence type="predicted"/>